<gene>
    <name evidence="3" type="ORF">CSUB01_10905</name>
</gene>
<accession>A0A066XR28</accession>
<dbReference type="InterPro" id="IPR018834">
    <property type="entry name" value="DNA/RNA-bd_Est1-type"/>
</dbReference>
<feature type="compositionally biased region" description="Basic and acidic residues" evidence="1">
    <location>
        <begin position="41"/>
        <end position="59"/>
    </location>
</feature>
<name>A0A066XR28_COLSU</name>
<evidence type="ECO:0000313" key="4">
    <source>
        <dbReference type="Proteomes" id="UP000027238"/>
    </source>
</evidence>
<proteinExistence type="predicted"/>
<comment type="caution">
    <text evidence="3">The sequence shown here is derived from an EMBL/GenBank/DDBJ whole genome shotgun (WGS) entry which is preliminary data.</text>
</comment>
<feature type="region of interest" description="Disordered" evidence="1">
    <location>
        <begin position="41"/>
        <end position="232"/>
    </location>
</feature>
<dbReference type="PANTHER" id="PTHR15696:SF0">
    <property type="entry name" value="TELOMERASE-BINDING PROTEIN EST1A"/>
    <property type="match status" value="1"/>
</dbReference>
<dbReference type="GO" id="GO:0042162">
    <property type="term" value="F:telomeric DNA binding"/>
    <property type="evidence" value="ECO:0007669"/>
    <property type="project" value="TreeGrafter"/>
</dbReference>
<dbReference type="InterPro" id="IPR011990">
    <property type="entry name" value="TPR-like_helical_dom_sf"/>
</dbReference>
<sequence>MNNPEEPAAALTKGFNNFLRAREKERRRKATAKCPICDEELRAETREDVEQHYDDKHPAGQDSELPQSVQRAELIEKTWSLFQTRGPRHPTRADGPSSGPIHEKTPSSIGPGPNTPTPEPDRERTSNIPSSPKSLKRDSSERAVPPKRSRARHANQPSSHNVARSADNDFRREPTQQKGKLWTPDDEAPRRTDAKRAGDVTESPRAPGPGRTFEARSSEPDNTEIMIKQPETRPISQEQLVAEVKGIYAGLVMVESKCIEVDNSQSSNKETNPKLNNEQWQALIALHRTLLHEHHDFFLASQHPSASPALRRLASKYAMPARMWRHGIHSFLELLRHRLPASLEHMLTFIYLAYSMMALLYETVPTFEDTWIECLGDLGRYRMAIEDDDLKDREVWTSVSRHWYSKASDKAPATGRLYHHLAILARPNGLQQLFYYSKSLCVPVPFLSARESIMTLFDPHLNGSPTRLQEIDAAFVRAHGILFSGRNTDQLSSSITEFVDNLDNHIARNTKRWLENGYYIGIALGCAILEYGSESNSLMRVIKTSRLDDADVQMDETEVSETSQKLRDALDFAVRTHNVVFRRFGDTNVIPYVHVTLSFLYHMSHFPTAMGYIEEQIPWKLISLKLNALMDKCPSVDRIESHEFPRQDKETPRPLPEDFAQRGLLWVDRYYPEDWFTAVKFDDDEKYFEVASMAQQRQERCLWLGCRIASSGTWLTYDNTTRQFGVSARYEMEIADLGRFKVEESEDREEDGDVRITDAPASSS</sequence>
<feature type="domain" description="DNA/RNA-binding" evidence="2">
    <location>
        <begin position="401"/>
        <end position="511"/>
    </location>
</feature>
<dbReference type="GO" id="GO:0000184">
    <property type="term" value="P:nuclear-transcribed mRNA catabolic process, nonsense-mediated decay"/>
    <property type="evidence" value="ECO:0007669"/>
    <property type="project" value="TreeGrafter"/>
</dbReference>
<organism evidence="3 4">
    <name type="scientific">Colletotrichum sublineola</name>
    <name type="common">Sorghum anthracnose fungus</name>
    <dbReference type="NCBI Taxonomy" id="1173701"/>
    <lineage>
        <taxon>Eukaryota</taxon>
        <taxon>Fungi</taxon>
        <taxon>Dikarya</taxon>
        <taxon>Ascomycota</taxon>
        <taxon>Pezizomycotina</taxon>
        <taxon>Sordariomycetes</taxon>
        <taxon>Hypocreomycetidae</taxon>
        <taxon>Glomerellales</taxon>
        <taxon>Glomerellaceae</taxon>
        <taxon>Colletotrichum</taxon>
        <taxon>Colletotrichum graminicola species complex</taxon>
    </lineage>
</organism>
<dbReference type="EMBL" id="JMSE01000709">
    <property type="protein sequence ID" value="KDN68176.1"/>
    <property type="molecule type" value="Genomic_DNA"/>
</dbReference>
<keyword evidence="4" id="KW-1185">Reference proteome</keyword>
<protein>
    <recommendedName>
        <fullName evidence="2">DNA/RNA-binding domain-containing protein</fullName>
    </recommendedName>
</protein>
<dbReference type="PANTHER" id="PTHR15696">
    <property type="entry name" value="SMG-7 SUPPRESSOR WITH MORPHOLOGICAL EFFECT ON GENITALIA PROTEIN 7"/>
    <property type="match status" value="1"/>
</dbReference>
<evidence type="ECO:0000256" key="1">
    <source>
        <dbReference type="SAM" id="MobiDB-lite"/>
    </source>
</evidence>
<feature type="compositionally biased region" description="Basic and acidic residues" evidence="1">
    <location>
        <begin position="187"/>
        <end position="199"/>
    </location>
</feature>
<dbReference type="SUPFAM" id="SSF48452">
    <property type="entry name" value="TPR-like"/>
    <property type="match status" value="1"/>
</dbReference>
<dbReference type="Proteomes" id="UP000027238">
    <property type="component" value="Unassembled WGS sequence"/>
</dbReference>
<dbReference type="AlphaFoldDB" id="A0A066XR28"/>
<dbReference type="GO" id="GO:0005697">
    <property type="term" value="C:telomerase holoenzyme complex"/>
    <property type="evidence" value="ECO:0007669"/>
    <property type="project" value="TreeGrafter"/>
</dbReference>
<dbReference type="FunFam" id="1.25.40.10:FF:000202">
    <property type="entry name" value="Unplaced genomic scaffold supercont1.7, whole genome shotgun sequence"/>
    <property type="match status" value="1"/>
</dbReference>
<dbReference type="Gene3D" id="1.25.40.10">
    <property type="entry name" value="Tetratricopeptide repeat domain"/>
    <property type="match status" value="1"/>
</dbReference>
<dbReference type="eggNOG" id="ENOG502QRU3">
    <property type="taxonomic scope" value="Eukaryota"/>
</dbReference>
<dbReference type="InterPro" id="IPR045153">
    <property type="entry name" value="Est1/Ebs1-like"/>
</dbReference>
<evidence type="ECO:0000313" key="3">
    <source>
        <dbReference type="EMBL" id="KDN68176.1"/>
    </source>
</evidence>
<dbReference type="GO" id="GO:0070034">
    <property type="term" value="F:telomerase RNA binding"/>
    <property type="evidence" value="ECO:0007669"/>
    <property type="project" value="TreeGrafter"/>
</dbReference>
<dbReference type="STRING" id="1173701.A0A066XR28"/>
<feature type="compositionally biased region" description="Basic and acidic residues" evidence="1">
    <location>
        <begin position="166"/>
        <end position="175"/>
    </location>
</feature>
<dbReference type="OrthoDB" id="2017974at2759"/>
<dbReference type="HOGENOM" id="CLU_010014_2_1_1"/>
<reference evidence="4" key="1">
    <citation type="journal article" date="2014" name="Genome Announc.">
        <title>Draft genome sequence of Colletotrichum sublineola, a destructive pathogen of cultivated sorghum.</title>
        <authorList>
            <person name="Baroncelli R."/>
            <person name="Sanz-Martin J.M."/>
            <person name="Rech G.E."/>
            <person name="Sukno S.A."/>
            <person name="Thon M.R."/>
        </authorList>
    </citation>
    <scope>NUCLEOTIDE SEQUENCE [LARGE SCALE GENOMIC DNA]</scope>
    <source>
        <strain evidence="4">TX430BB</strain>
    </source>
</reference>
<evidence type="ECO:0000259" key="2">
    <source>
        <dbReference type="Pfam" id="PF10373"/>
    </source>
</evidence>
<dbReference type="Pfam" id="PF10373">
    <property type="entry name" value="EST1_DNA_bind"/>
    <property type="match status" value="1"/>
</dbReference>
<feature type="region of interest" description="Disordered" evidence="1">
    <location>
        <begin position="741"/>
        <end position="764"/>
    </location>
</feature>
<dbReference type="OMA" id="MWRYGVH"/>